<keyword evidence="3" id="KW-1185">Reference proteome</keyword>
<dbReference type="STRING" id="629680.SAMN04489751_1982"/>
<dbReference type="EMBL" id="LT629739">
    <property type="protein sequence ID" value="SDS42528.1"/>
    <property type="molecule type" value="Genomic_DNA"/>
</dbReference>
<evidence type="ECO:0000313" key="2">
    <source>
        <dbReference type="EMBL" id="SDS42528.1"/>
    </source>
</evidence>
<dbReference type="Pfam" id="PF20279">
    <property type="entry name" value="CTD12"/>
    <property type="match status" value="1"/>
</dbReference>
<dbReference type="InterPro" id="IPR046917">
    <property type="entry name" value="ABC-3C_CTD12"/>
</dbReference>
<proteinExistence type="predicted"/>
<feature type="domain" description="ABC-three component systems C-terminal" evidence="1">
    <location>
        <begin position="169"/>
        <end position="313"/>
    </location>
</feature>
<organism evidence="2 3">
    <name type="scientific">Brevibacterium sandarakinum</name>
    <dbReference type="NCBI Taxonomy" id="629680"/>
    <lineage>
        <taxon>Bacteria</taxon>
        <taxon>Bacillati</taxon>
        <taxon>Actinomycetota</taxon>
        <taxon>Actinomycetes</taxon>
        <taxon>Micrococcales</taxon>
        <taxon>Brevibacteriaceae</taxon>
        <taxon>Brevibacterium</taxon>
    </lineage>
</organism>
<dbReference type="Proteomes" id="UP000199700">
    <property type="component" value="Chromosome"/>
</dbReference>
<sequence>MKYAYENLSPDQFETLVTLICQELLGISVQGFATGPDGGRDARFEGTAQLHPSISDPWKGRVVIQAKHTNGLNKSFTESEFYSATSKTSVVADEIPRITSLKNSGELDHYMLFSNRRLTGNGESEIRRAISSTCGVPSGSIYLCGVEQIELWLKRFRSIPEIAGIDPIDSPLIVSPEDIAEIVAAFAQHRDGMVSILDDPPTPRVDLATKNRLNGMSDDYSKALRRKYLKDTEQIREFLAAPENDELLSAYESAVDEFELRIIAHRKDYQSFDQVMDYLIDLLFERDPILRQRQHKRQTRALIFYMYWNCDIGAKGDDSVEADETLAS</sequence>
<protein>
    <recommendedName>
        <fullName evidence="1">ABC-three component systems C-terminal domain-containing protein</fullName>
    </recommendedName>
</protein>
<accession>A0A1H1S415</accession>
<dbReference type="AlphaFoldDB" id="A0A1H1S415"/>
<name>A0A1H1S415_BRESA</name>
<dbReference type="RefSeq" id="WP_092105233.1">
    <property type="nucleotide sequence ID" value="NZ_LT629739.1"/>
</dbReference>
<evidence type="ECO:0000313" key="3">
    <source>
        <dbReference type="Proteomes" id="UP000199700"/>
    </source>
</evidence>
<dbReference type="OrthoDB" id="5379188at2"/>
<gene>
    <name evidence="2" type="ORF">SAMN04489751_1982</name>
</gene>
<evidence type="ECO:0000259" key="1">
    <source>
        <dbReference type="Pfam" id="PF20279"/>
    </source>
</evidence>
<reference evidence="2" key="1">
    <citation type="submission" date="2016-10" db="EMBL/GenBank/DDBJ databases">
        <authorList>
            <person name="Varghese N."/>
            <person name="Submissions S."/>
        </authorList>
    </citation>
    <scope>NUCLEOTIDE SEQUENCE [LARGE SCALE GENOMIC DNA]</scope>
    <source>
        <strain evidence="2">DSM 22082</strain>
    </source>
</reference>